<evidence type="ECO:0000313" key="1">
    <source>
        <dbReference type="EMBL" id="KAA8583626.1"/>
    </source>
</evidence>
<name>A0A5J5CSI0_9PERO</name>
<evidence type="ECO:0008006" key="3">
    <source>
        <dbReference type="Google" id="ProtNLM"/>
    </source>
</evidence>
<evidence type="ECO:0000313" key="2">
    <source>
        <dbReference type="Proteomes" id="UP000327493"/>
    </source>
</evidence>
<sequence length="271" mass="31142">MHVRRSVEIYTVKGRINIHKALSSLLVSRAGQGSLLRQTNEGKYNTFMWKTMHGTKQDSKKNEGYDAQCRAVGTTLGKSELLSECRGGFVYPPSLYVPHFLIETSMTTDVSLFESMHHSFKCKDLTKKPGRSNEVHHNTFTIVPLNPALPLLLWKHTFRPLYLLYRHSIKHKYSRPGGPPKKMGHDRNIDRSTLRRYIKKKEVKKVKTVGYSGTAEAKRVFTEEVEKELDDHIKKLAEQFHGLTPKKCCELAFQFAQKNNISVPNNWTEKA</sequence>
<dbReference type="AlphaFoldDB" id="A0A5J5CSI0"/>
<organism evidence="1 2">
    <name type="scientific">Etheostoma spectabile</name>
    <name type="common">orangethroat darter</name>
    <dbReference type="NCBI Taxonomy" id="54343"/>
    <lineage>
        <taxon>Eukaryota</taxon>
        <taxon>Metazoa</taxon>
        <taxon>Chordata</taxon>
        <taxon>Craniata</taxon>
        <taxon>Vertebrata</taxon>
        <taxon>Euteleostomi</taxon>
        <taxon>Actinopterygii</taxon>
        <taxon>Neopterygii</taxon>
        <taxon>Teleostei</taxon>
        <taxon>Neoteleostei</taxon>
        <taxon>Acanthomorphata</taxon>
        <taxon>Eupercaria</taxon>
        <taxon>Perciformes</taxon>
        <taxon>Percoidei</taxon>
        <taxon>Percidae</taxon>
        <taxon>Etheostomatinae</taxon>
        <taxon>Etheostoma</taxon>
    </lineage>
</organism>
<dbReference type="Proteomes" id="UP000327493">
    <property type="component" value="Chromosome 17"/>
</dbReference>
<accession>A0A5J5CSI0</accession>
<comment type="caution">
    <text evidence="1">The sequence shown here is derived from an EMBL/GenBank/DDBJ whole genome shotgun (WGS) entry which is preliminary data.</text>
</comment>
<gene>
    <name evidence="1" type="ORF">FQN60_014834</name>
</gene>
<proteinExistence type="predicted"/>
<keyword evidence="2" id="KW-1185">Reference proteome</keyword>
<protein>
    <recommendedName>
        <fullName evidence="3">HTH CENPB-type domain-containing protein</fullName>
    </recommendedName>
</protein>
<dbReference type="EMBL" id="VOFY01000017">
    <property type="protein sequence ID" value="KAA8583626.1"/>
    <property type="molecule type" value="Genomic_DNA"/>
</dbReference>
<reference evidence="1 2" key="1">
    <citation type="submission" date="2019-08" db="EMBL/GenBank/DDBJ databases">
        <title>A chromosome-level genome assembly, high-density linkage maps, and genome scans reveal the genomic architecture of hybrid incompatibilities underlying speciation via character displacement in darters (Percidae: Etheostominae).</title>
        <authorList>
            <person name="Moran R.L."/>
            <person name="Catchen J.M."/>
            <person name="Fuller R.C."/>
        </authorList>
    </citation>
    <scope>NUCLEOTIDE SEQUENCE [LARGE SCALE GENOMIC DNA]</scope>
    <source>
        <strain evidence="1">EspeVRDwgs_2016</strain>
        <tissue evidence="1">Muscle</tissue>
    </source>
</reference>